<dbReference type="OrthoDB" id="289126at2"/>
<keyword evidence="2" id="KW-0812">Transmembrane</keyword>
<organism evidence="5 6">
    <name type="scientific">Calycomorphotria hydatis</name>
    <dbReference type="NCBI Taxonomy" id="2528027"/>
    <lineage>
        <taxon>Bacteria</taxon>
        <taxon>Pseudomonadati</taxon>
        <taxon>Planctomycetota</taxon>
        <taxon>Planctomycetia</taxon>
        <taxon>Planctomycetales</taxon>
        <taxon>Planctomycetaceae</taxon>
        <taxon>Calycomorphotria</taxon>
    </lineage>
</organism>
<keyword evidence="2" id="KW-1133">Transmembrane helix</keyword>
<name>A0A517T6L5_9PLAN</name>
<reference evidence="5 6" key="1">
    <citation type="submission" date="2019-02" db="EMBL/GenBank/DDBJ databases">
        <title>Deep-cultivation of Planctomycetes and their phenomic and genomic characterization uncovers novel biology.</title>
        <authorList>
            <person name="Wiegand S."/>
            <person name="Jogler M."/>
            <person name="Boedeker C."/>
            <person name="Pinto D."/>
            <person name="Vollmers J."/>
            <person name="Rivas-Marin E."/>
            <person name="Kohn T."/>
            <person name="Peeters S.H."/>
            <person name="Heuer A."/>
            <person name="Rast P."/>
            <person name="Oberbeckmann S."/>
            <person name="Bunk B."/>
            <person name="Jeske O."/>
            <person name="Meyerdierks A."/>
            <person name="Storesund J.E."/>
            <person name="Kallscheuer N."/>
            <person name="Luecker S."/>
            <person name="Lage O.M."/>
            <person name="Pohl T."/>
            <person name="Merkel B.J."/>
            <person name="Hornburger P."/>
            <person name="Mueller R.-W."/>
            <person name="Bruemmer F."/>
            <person name="Labrenz M."/>
            <person name="Spormann A.M."/>
            <person name="Op den Camp H."/>
            <person name="Overmann J."/>
            <person name="Amann R."/>
            <person name="Jetten M.S.M."/>
            <person name="Mascher T."/>
            <person name="Medema M.H."/>
            <person name="Devos D.P."/>
            <person name="Kaster A.-K."/>
            <person name="Ovreas L."/>
            <person name="Rohde M."/>
            <person name="Galperin M.Y."/>
            <person name="Jogler C."/>
        </authorList>
    </citation>
    <scope>NUCLEOTIDE SEQUENCE [LARGE SCALE GENOMIC DNA]</scope>
    <source>
        <strain evidence="5 6">V22</strain>
    </source>
</reference>
<accession>A0A517T6L5</accession>
<dbReference type="PANTHER" id="PTHR35889">
    <property type="entry name" value="CYCLOINULO-OLIGOSACCHARIDE FRUCTANOTRANSFERASE-RELATED"/>
    <property type="match status" value="1"/>
</dbReference>
<feature type="compositionally biased region" description="Polar residues" evidence="1">
    <location>
        <begin position="149"/>
        <end position="167"/>
    </location>
</feature>
<dbReference type="InterPro" id="IPR022655">
    <property type="entry name" value="DUF1553"/>
</dbReference>
<dbReference type="Pfam" id="PF07583">
    <property type="entry name" value="PSCyt2"/>
    <property type="match status" value="1"/>
</dbReference>
<dbReference type="InterPro" id="IPR011444">
    <property type="entry name" value="DUF1549"/>
</dbReference>
<protein>
    <recommendedName>
        <fullName evidence="7">DUF1549 domain-containing protein</fullName>
    </recommendedName>
</protein>
<evidence type="ECO:0000313" key="5">
    <source>
        <dbReference type="EMBL" id="QDT64016.1"/>
    </source>
</evidence>
<gene>
    <name evidence="5" type="ORF">V22_12460</name>
</gene>
<feature type="region of interest" description="Disordered" evidence="1">
    <location>
        <begin position="146"/>
        <end position="181"/>
    </location>
</feature>
<dbReference type="PANTHER" id="PTHR35889:SF3">
    <property type="entry name" value="F-BOX DOMAIN-CONTAINING PROTEIN"/>
    <property type="match status" value="1"/>
</dbReference>
<feature type="transmembrane region" description="Helical" evidence="2">
    <location>
        <begin position="88"/>
        <end position="108"/>
    </location>
</feature>
<evidence type="ECO:0000256" key="2">
    <source>
        <dbReference type="SAM" id="Phobius"/>
    </source>
</evidence>
<dbReference type="KEGG" id="chya:V22_12460"/>
<dbReference type="RefSeq" id="WP_145260833.1">
    <property type="nucleotide sequence ID" value="NZ_CP036316.1"/>
</dbReference>
<evidence type="ECO:0000313" key="6">
    <source>
        <dbReference type="Proteomes" id="UP000319976"/>
    </source>
</evidence>
<feature type="domain" description="DUF1549" evidence="3">
    <location>
        <begin position="206"/>
        <end position="389"/>
    </location>
</feature>
<evidence type="ECO:0000259" key="4">
    <source>
        <dbReference type="Pfam" id="PF07587"/>
    </source>
</evidence>
<dbReference type="Proteomes" id="UP000319976">
    <property type="component" value="Chromosome"/>
</dbReference>
<feature type="compositionally biased region" description="Low complexity" evidence="1">
    <location>
        <begin position="170"/>
        <end position="181"/>
    </location>
</feature>
<dbReference type="AlphaFoldDB" id="A0A517T6L5"/>
<sequence>MSDPHNPQQVDRRLQELLEQMFEERLDAEGVRELEQLVLSSPHARKRYRDYMHLHGTLFWDAATAHPARPVTRVEQFKDHLVNQPRSVWGALAIAAAILLLVGGSFWFKADGEQIVDVEQPQPGNPEIVDISPDAIESPSVKDEMVATSDGTSSPAENLVTQSNGDELTNKSVSPVVPSPTSVNNTTAVANSLPPAEAPLPLIAAIDRQLTSSWQLAEVEPSPRASDGEWLRRVHLDVIGRTPTVDVVNTFLSDRSPTKRADMVDQLVESQEFQRHFAEVWTNLLVGLRRKHANDRRALNDYLQECLVADQGWDEIVTGLVTAQGTSNDNGASGFLVAHLNNQAVPATAVTARVLLGTQIQCMQCHDHPFNDWKQEDFWEFNSFFMQVRPEWSKGMNAMNARQMSIQDRPVGGPTYYETRHGVMRVAFPQYEGKTIPEGPDVNRREKLAGLMTSPENPQLARAFINRMWNQFFGAGFTNPVDDMGPHNPPSHPQVLEQLTEAFLDSDYDIKSLVRWICQTEAYQLSSRMTESNRKDDPAYGSTPLFSRVYLKPMSAEQMFDSLVVATQVPSEAVPNREKWLQQFFYDYQNDENNEDTTFGMLPQSLAMMNGQFMSELVDGKPGSIVDQVIESSWPLPERIRFLCRATLSRDPSPQELASMRWALLNATRQHQRGQTGQVDEAYQDLLWALLNSNEFASVP</sequence>
<evidence type="ECO:0000256" key="1">
    <source>
        <dbReference type="SAM" id="MobiDB-lite"/>
    </source>
</evidence>
<evidence type="ECO:0008006" key="7">
    <source>
        <dbReference type="Google" id="ProtNLM"/>
    </source>
</evidence>
<keyword evidence="6" id="KW-1185">Reference proteome</keyword>
<dbReference type="Pfam" id="PF07587">
    <property type="entry name" value="PSD1"/>
    <property type="match status" value="1"/>
</dbReference>
<feature type="domain" description="DUF1553" evidence="4">
    <location>
        <begin position="444"/>
        <end position="594"/>
    </location>
</feature>
<proteinExistence type="predicted"/>
<dbReference type="EMBL" id="CP036316">
    <property type="protein sequence ID" value="QDT64016.1"/>
    <property type="molecule type" value="Genomic_DNA"/>
</dbReference>
<evidence type="ECO:0000259" key="3">
    <source>
        <dbReference type="Pfam" id="PF07583"/>
    </source>
</evidence>
<keyword evidence="2" id="KW-0472">Membrane</keyword>